<dbReference type="OrthoDB" id="10058185at2759"/>
<dbReference type="AlphaFoldDB" id="A0A058Z4E1"/>
<dbReference type="SUPFAM" id="SSF51735">
    <property type="entry name" value="NAD(P)-binding Rossmann-fold domains"/>
    <property type="match status" value="1"/>
</dbReference>
<gene>
    <name evidence="2" type="ORF">H696_04386</name>
</gene>
<proteinExistence type="predicted"/>
<feature type="domain" description="3-beta hydroxysteroid dehydrogenase/isomerase" evidence="1">
    <location>
        <begin position="20"/>
        <end position="63"/>
    </location>
</feature>
<reference evidence="2" key="1">
    <citation type="submission" date="2013-04" db="EMBL/GenBank/DDBJ databases">
        <title>The Genome Sequence of Fonticula alba ATCC 38817.</title>
        <authorList>
            <consortium name="The Broad Institute Genomics Platform"/>
            <person name="Russ C."/>
            <person name="Cuomo C."/>
            <person name="Burger G."/>
            <person name="Gray M.W."/>
            <person name="Holland P.W.H."/>
            <person name="King N."/>
            <person name="Lang F.B.F."/>
            <person name="Roger A.J."/>
            <person name="Ruiz-Trillo I."/>
            <person name="Brown M."/>
            <person name="Walker B."/>
            <person name="Young S."/>
            <person name="Zeng Q."/>
            <person name="Gargeya S."/>
            <person name="Fitzgerald M."/>
            <person name="Haas B."/>
            <person name="Abouelleil A."/>
            <person name="Allen A.W."/>
            <person name="Alvarado L."/>
            <person name="Arachchi H.M."/>
            <person name="Berlin A.M."/>
            <person name="Chapman S.B."/>
            <person name="Gainer-Dewar J."/>
            <person name="Goldberg J."/>
            <person name="Griggs A."/>
            <person name="Gujja S."/>
            <person name="Hansen M."/>
            <person name="Howarth C."/>
            <person name="Imamovic A."/>
            <person name="Ireland A."/>
            <person name="Larimer J."/>
            <person name="McCowan C."/>
            <person name="Murphy C."/>
            <person name="Pearson M."/>
            <person name="Poon T.W."/>
            <person name="Priest M."/>
            <person name="Roberts A."/>
            <person name="Saif S."/>
            <person name="Shea T."/>
            <person name="Sisk P."/>
            <person name="Sykes S."/>
            <person name="Wortman J."/>
            <person name="Nusbaum C."/>
            <person name="Birren B."/>
        </authorList>
    </citation>
    <scope>NUCLEOTIDE SEQUENCE [LARGE SCALE GENOMIC DNA]</scope>
    <source>
        <strain evidence="2">ATCC 38817</strain>
    </source>
</reference>
<name>A0A058Z4E1_FONAL</name>
<accession>A0A058Z4E1</accession>
<protein>
    <recommendedName>
        <fullName evidence="1">3-beta hydroxysteroid dehydrogenase/isomerase domain-containing protein</fullName>
    </recommendedName>
</protein>
<evidence type="ECO:0000259" key="1">
    <source>
        <dbReference type="Pfam" id="PF01073"/>
    </source>
</evidence>
<dbReference type="InterPro" id="IPR002225">
    <property type="entry name" value="3Beta_OHSteriod_DH/Estase"/>
</dbReference>
<dbReference type="RefSeq" id="XP_009496537.1">
    <property type="nucleotide sequence ID" value="XM_009498262.1"/>
</dbReference>
<dbReference type="Proteomes" id="UP000030693">
    <property type="component" value="Unassembled WGS sequence"/>
</dbReference>
<dbReference type="GO" id="GO:0016616">
    <property type="term" value="F:oxidoreductase activity, acting on the CH-OH group of donors, NAD or NADP as acceptor"/>
    <property type="evidence" value="ECO:0007669"/>
    <property type="project" value="InterPro"/>
</dbReference>
<dbReference type="Gene3D" id="3.40.50.720">
    <property type="entry name" value="NAD(P)-binding Rossmann-like Domain"/>
    <property type="match status" value="1"/>
</dbReference>
<dbReference type="InterPro" id="IPR036291">
    <property type="entry name" value="NAD(P)-bd_dom_sf"/>
</dbReference>
<dbReference type="GO" id="GO:0006694">
    <property type="term" value="P:steroid biosynthetic process"/>
    <property type="evidence" value="ECO:0007669"/>
    <property type="project" value="InterPro"/>
</dbReference>
<dbReference type="Pfam" id="PF01073">
    <property type="entry name" value="3Beta_HSD"/>
    <property type="match status" value="1"/>
</dbReference>
<dbReference type="EMBL" id="KB932207">
    <property type="protein sequence ID" value="KCV68966.1"/>
    <property type="molecule type" value="Genomic_DNA"/>
</dbReference>
<evidence type="ECO:0000313" key="3">
    <source>
        <dbReference type="Proteomes" id="UP000030693"/>
    </source>
</evidence>
<dbReference type="GeneID" id="20529111"/>
<evidence type="ECO:0000313" key="2">
    <source>
        <dbReference type="EMBL" id="KCV68966.1"/>
    </source>
</evidence>
<sequence length="94" mass="9831">MATFNHVYPNVTCLKDKKAVVIGGAGFLGGHMIEGLLAVGVSKVVVFDIVNISHPSDRVESVKGDLRNINVRPGEAPVVRGGSVAASLLRQPSP</sequence>
<keyword evidence="3" id="KW-1185">Reference proteome</keyword>
<organism evidence="2">
    <name type="scientific">Fonticula alba</name>
    <name type="common">Slime mold</name>
    <dbReference type="NCBI Taxonomy" id="691883"/>
    <lineage>
        <taxon>Eukaryota</taxon>
        <taxon>Rotosphaerida</taxon>
        <taxon>Fonticulaceae</taxon>
        <taxon>Fonticula</taxon>
    </lineage>
</organism>